<dbReference type="Gene3D" id="3.30.530.20">
    <property type="match status" value="1"/>
</dbReference>
<name>A0A3R8R958_STRSU</name>
<dbReference type="InterPro" id="IPR023393">
    <property type="entry name" value="START-like_dom_sf"/>
</dbReference>
<evidence type="ECO:0000313" key="1">
    <source>
        <dbReference type="EMBL" id="RRR53839.1"/>
    </source>
</evidence>
<sequence>MKISITTTSTHYQLNVAYSVSASLTETWDLLATDAGFAKWFPELHIEGQKLVFEMEDFREEMDLLAYREPHEIVYTWDTARVGFILTEQEGGSHIAFEEFIPKDFGNEFATAEKDMTGWLIQHECIQALLEGAEVPEQKPLQEKWSHFVQEQI</sequence>
<reference evidence="1 2" key="1">
    <citation type="submission" date="2018-11" db="EMBL/GenBank/DDBJ databases">
        <authorList>
            <person name="Stevens M.J."/>
            <person name="Cernela N."/>
            <person name="Spoerry Serrano N."/>
            <person name="Schmitt S."/>
            <person name="Schrenzel J."/>
            <person name="Stephan R."/>
        </authorList>
    </citation>
    <scope>NUCLEOTIDE SEQUENCE [LARGE SCALE GENOMIC DNA]</scope>
    <source>
        <strain evidence="1 2">PP422</strain>
    </source>
</reference>
<dbReference type="EMBL" id="RSDO01000005">
    <property type="protein sequence ID" value="RRR53839.1"/>
    <property type="molecule type" value="Genomic_DNA"/>
</dbReference>
<reference evidence="1 2" key="2">
    <citation type="submission" date="2018-12" db="EMBL/GenBank/DDBJ databases">
        <title>Whole-genome sequences of fifteen clinical Streptococcus suis strains isolated from pigs between 2006 and 2018.</title>
        <authorList>
            <person name="Stevens M.J.A."/>
            <person name="Cernela N."/>
            <person name="Spoerry Serrano N."/>
            <person name="Schmitt S."/>
            <person name="Schrenzel J."/>
            <person name="Stephan R."/>
        </authorList>
    </citation>
    <scope>NUCLEOTIDE SEQUENCE [LARGE SCALE GENOMIC DNA]</scope>
    <source>
        <strain evidence="1 2">PP422</strain>
    </source>
</reference>
<dbReference type="Proteomes" id="UP000274117">
    <property type="component" value="Unassembled WGS sequence"/>
</dbReference>
<evidence type="ECO:0000313" key="2">
    <source>
        <dbReference type="Proteomes" id="UP000274117"/>
    </source>
</evidence>
<protein>
    <submittedName>
        <fullName evidence="1">ATPase</fullName>
    </submittedName>
</protein>
<dbReference type="AlphaFoldDB" id="A0A3R8R958"/>
<dbReference type="SUPFAM" id="SSF55961">
    <property type="entry name" value="Bet v1-like"/>
    <property type="match status" value="1"/>
</dbReference>
<accession>A0A3R8R958</accession>
<proteinExistence type="predicted"/>
<comment type="caution">
    <text evidence="1">The sequence shown here is derived from an EMBL/GenBank/DDBJ whole genome shotgun (WGS) entry which is preliminary data.</text>
</comment>
<organism evidence="1 2">
    <name type="scientific">Streptococcus suis</name>
    <dbReference type="NCBI Taxonomy" id="1307"/>
    <lineage>
        <taxon>Bacteria</taxon>
        <taxon>Bacillati</taxon>
        <taxon>Bacillota</taxon>
        <taxon>Bacilli</taxon>
        <taxon>Lactobacillales</taxon>
        <taxon>Streptococcaceae</taxon>
        <taxon>Streptococcus</taxon>
    </lineage>
</organism>
<gene>
    <name evidence="1" type="ORF">EI998_03615</name>
</gene>